<name>A0ABV5JVG4_9ACTN</name>
<dbReference type="PANTHER" id="PTHR32154:SF20">
    <property type="entry name" value="2-OXOGLUTARATE OXIDOREDUCTASE SUBUNIT KORA"/>
    <property type="match status" value="1"/>
</dbReference>
<dbReference type="Pfam" id="PF01558">
    <property type="entry name" value="POR"/>
    <property type="match status" value="1"/>
</dbReference>
<keyword evidence="7" id="KW-1185">Reference proteome</keyword>
<feature type="domain" description="Pyruvate flavodoxin/ferredoxin oxidoreductase pyrimidine binding" evidence="4">
    <location>
        <begin position="277"/>
        <end position="499"/>
    </location>
</feature>
<protein>
    <submittedName>
        <fullName evidence="6">2-oxoacid:acceptor oxidoreductase subunit alpha</fullName>
    </submittedName>
</protein>
<keyword evidence="1" id="KW-0560">Oxidoreductase</keyword>
<dbReference type="InterPro" id="IPR019752">
    <property type="entry name" value="Pyrv/ketoisovalerate_OxRed_cat"/>
</dbReference>
<evidence type="ECO:0000256" key="2">
    <source>
        <dbReference type="SAM" id="MobiDB-lite"/>
    </source>
</evidence>
<gene>
    <name evidence="6" type="ORF">ACFFVD_13930</name>
</gene>
<dbReference type="InterPro" id="IPR009014">
    <property type="entry name" value="Transketo_C/PFOR_II"/>
</dbReference>
<dbReference type="SUPFAM" id="SSF52518">
    <property type="entry name" value="Thiamin diphosphate-binding fold (THDP-binding)"/>
    <property type="match status" value="1"/>
</dbReference>
<dbReference type="SUPFAM" id="SSF52922">
    <property type="entry name" value="TK C-terminal domain-like"/>
    <property type="match status" value="1"/>
</dbReference>
<evidence type="ECO:0000313" key="6">
    <source>
        <dbReference type="EMBL" id="MFB9260900.1"/>
    </source>
</evidence>
<dbReference type="InterPro" id="IPR029061">
    <property type="entry name" value="THDP-binding"/>
</dbReference>
<feature type="domain" description="Pyruvate:ferredoxin oxidoreductase core" evidence="5">
    <location>
        <begin position="540"/>
        <end position="625"/>
    </location>
</feature>
<dbReference type="Gene3D" id="3.40.50.920">
    <property type="match status" value="1"/>
</dbReference>
<evidence type="ECO:0000259" key="5">
    <source>
        <dbReference type="Pfam" id="PF17147"/>
    </source>
</evidence>
<evidence type="ECO:0000259" key="3">
    <source>
        <dbReference type="Pfam" id="PF01558"/>
    </source>
</evidence>
<sequence>MAKREFPASPIITTYWRSAAVGNASKTRLDKVVIRIAGDSGDGMQLAGDQFTSEAAAFGNDLATQPNYPAEIRAPQGTIHGVSSFQIQIADYDILTAGDRPDVLVAMNPAALKANIADLPSGGILIVNSDEFTKRNLTKVGYESNPIGTPAFEAFQVHEVAMGTITIGAVESVDIGKKDAERCKNMFALGLLMWMYGRTVESIEKFLQDKFAKKPNILEANILALRAGWNYGETTEAFASEYEIQPAKLPAGRYRQVTGNTALAYGLVTAGVSAEMPVFLGTYPITPASDILHELSKLKQFDVTTFQAEDEIAGVAAALGASYGGSLGVTSTSGPGLALKSEAIGLGVMTELPLVVVDVQRGGPSTGLPTKTEQSDLLQALFGRNGESPVAVVAPQSPADCFDAAREAARIAVTYRTPVILLSDGAIANGSEPWLLPDVTDLPKIEKNFAVAPEAAEGEEAAEAKEYLPYARHPETLARDWAVPGTPGLEHRIGGLEKANGTGNISYTGDNHALMTRIRALKIAMIEVPNLEVDDPSGEADVLVIGWGSSYGPIGEAVRRARANGHRVARTHVRHLNPLPGNIGEVLGKYRRVLVPEMNLGQLSMLLKARFPAQIQPITKVHGMAFSAEELQEAIEAEFAGRLTHAEHDKYRLALDGVATTTGEPAARNRRIGTTATGTTTANVSR</sequence>
<dbReference type="Gene3D" id="3.40.50.970">
    <property type="match status" value="1"/>
</dbReference>
<reference evidence="6 7" key="1">
    <citation type="submission" date="2024-09" db="EMBL/GenBank/DDBJ databases">
        <authorList>
            <person name="Sun Q."/>
            <person name="Mori K."/>
        </authorList>
    </citation>
    <scope>NUCLEOTIDE SEQUENCE [LARGE SCALE GENOMIC DNA]</scope>
    <source>
        <strain evidence="6 7">CCM 7659</strain>
    </source>
</reference>
<dbReference type="Proteomes" id="UP001589700">
    <property type="component" value="Unassembled WGS sequence"/>
</dbReference>
<comment type="caution">
    <text evidence="6">The sequence shown here is derived from an EMBL/GenBank/DDBJ whole genome shotgun (WGS) entry which is preliminary data.</text>
</comment>
<dbReference type="Gene3D" id="3.40.920.10">
    <property type="entry name" value="Pyruvate-ferredoxin oxidoreductase, PFOR, domain III"/>
    <property type="match status" value="1"/>
</dbReference>
<dbReference type="CDD" id="cd07034">
    <property type="entry name" value="TPP_PYR_PFOR_IOR-alpha_like"/>
    <property type="match status" value="1"/>
</dbReference>
<evidence type="ECO:0000256" key="1">
    <source>
        <dbReference type="ARBA" id="ARBA00023002"/>
    </source>
</evidence>
<dbReference type="InterPro" id="IPR002880">
    <property type="entry name" value="Pyrv_Fd/Flavodoxin_OxRdtase_N"/>
</dbReference>
<dbReference type="Pfam" id="PF01855">
    <property type="entry name" value="POR_N"/>
    <property type="match status" value="1"/>
</dbReference>
<organism evidence="6 7">
    <name type="scientific">Dietzia aerolata</name>
    <dbReference type="NCBI Taxonomy" id="595984"/>
    <lineage>
        <taxon>Bacteria</taxon>
        <taxon>Bacillati</taxon>
        <taxon>Actinomycetota</taxon>
        <taxon>Actinomycetes</taxon>
        <taxon>Mycobacteriales</taxon>
        <taxon>Dietziaceae</taxon>
        <taxon>Dietzia</taxon>
    </lineage>
</organism>
<feature type="region of interest" description="Disordered" evidence="2">
    <location>
        <begin position="662"/>
        <end position="686"/>
    </location>
</feature>
<dbReference type="EMBL" id="JBHMDY010000008">
    <property type="protein sequence ID" value="MFB9260900.1"/>
    <property type="molecule type" value="Genomic_DNA"/>
</dbReference>
<accession>A0ABV5JVG4</accession>
<dbReference type="PANTHER" id="PTHR32154">
    <property type="entry name" value="PYRUVATE-FLAVODOXIN OXIDOREDUCTASE-RELATED"/>
    <property type="match status" value="1"/>
</dbReference>
<dbReference type="NCBIfam" id="TIGR03710">
    <property type="entry name" value="OAFO_sf"/>
    <property type="match status" value="1"/>
</dbReference>
<dbReference type="InterPro" id="IPR033412">
    <property type="entry name" value="PFOR_II"/>
</dbReference>
<dbReference type="InterPro" id="IPR050722">
    <property type="entry name" value="Pyruvate:ferred/Flavod_OxRd"/>
</dbReference>
<proteinExistence type="predicted"/>
<dbReference type="RefSeq" id="WP_187354470.1">
    <property type="nucleotide sequence ID" value="NZ_JAALDM010000140.1"/>
</dbReference>
<feature type="domain" description="Pyruvate/ketoisovalerate oxidoreductase catalytic" evidence="3">
    <location>
        <begin position="41"/>
        <end position="228"/>
    </location>
</feature>
<evidence type="ECO:0000313" key="7">
    <source>
        <dbReference type="Proteomes" id="UP001589700"/>
    </source>
</evidence>
<dbReference type="SUPFAM" id="SSF53323">
    <property type="entry name" value="Pyruvate-ferredoxin oxidoreductase, PFOR, domain III"/>
    <property type="match status" value="1"/>
</dbReference>
<evidence type="ECO:0000259" key="4">
    <source>
        <dbReference type="Pfam" id="PF01855"/>
    </source>
</evidence>
<dbReference type="InterPro" id="IPR022367">
    <property type="entry name" value="2-oxoacid/accept_OxRdtase_asu"/>
</dbReference>
<feature type="compositionally biased region" description="Low complexity" evidence="2">
    <location>
        <begin position="673"/>
        <end position="686"/>
    </location>
</feature>
<dbReference type="Pfam" id="PF17147">
    <property type="entry name" value="PFOR_II"/>
    <property type="match status" value="1"/>
</dbReference>
<dbReference type="InterPro" id="IPR002869">
    <property type="entry name" value="Pyrv_flavodox_OxRed_cen"/>
</dbReference>